<evidence type="ECO:0000256" key="6">
    <source>
        <dbReference type="ARBA" id="ARBA00023211"/>
    </source>
</evidence>
<evidence type="ECO:0000256" key="4">
    <source>
        <dbReference type="ARBA" id="ARBA00022801"/>
    </source>
</evidence>
<dbReference type="Pfam" id="PF00149">
    <property type="entry name" value="Metallophos"/>
    <property type="match status" value="1"/>
</dbReference>
<sequence>MTVLKVSEPDGLLYIVTDSHLDDQNASAEEFVEMLTKLENPHTVVFLGDLFKIWLAPPKFWTDLHRQVIFEFECLKKRCSNVVFISGNREMLLPGKFTDSWKKKLPFTHLIHNDWFLNWGQKRYGFIHGDTINYNDRQYLRWKAISHSRIVESFFQMLPGPVARWVAERIESMLVETNKEYKVHFPEKEIREFAENVLPEVDQYFVGHFHLDRKIKVDGCNSELRVVPDWLSQRTVIRISPEGEIEVLRFQDGSLNKVH</sequence>
<keyword evidence="3" id="KW-0479">Metal-binding</keyword>
<dbReference type="EMBL" id="UINC01000771">
    <property type="protein sequence ID" value="SUZ60879.1"/>
    <property type="molecule type" value="Genomic_DNA"/>
</dbReference>
<dbReference type="InterPro" id="IPR043461">
    <property type="entry name" value="LpxH-like"/>
</dbReference>
<dbReference type="SUPFAM" id="SSF56300">
    <property type="entry name" value="Metallo-dependent phosphatases"/>
    <property type="match status" value="1"/>
</dbReference>
<evidence type="ECO:0000256" key="2">
    <source>
        <dbReference type="ARBA" id="ARBA00022519"/>
    </source>
</evidence>
<evidence type="ECO:0000256" key="1">
    <source>
        <dbReference type="ARBA" id="ARBA00022475"/>
    </source>
</evidence>
<dbReference type="GO" id="GO:0016020">
    <property type="term" value="C:membrane"/>
    <property type="evidence" value="ECO:0007669"/>
    <property type="project" value="GOC"/>
</dbReference>
<evidence type="ECO:0000256" key="3">
    <source>
        <dbReference type="ARBA" id="ARBA00022723"/>
    </source>
</evidence>
<dbReference type="GO" id="GO:0009245">
    <property type="term" value="P:lipid A biosynthetic process"/>
    <property type="evidence" value="ECO:0007669"/>
    <property type="project" value="TreeGrafter"/>
</dbReference>
<organism evidence="8">
    <name type="scientific">marine metagenome</name>
    <dbReference type="NCBI Taxonomy" id="408172"/>
    <lineage>
        <taxon>unclassified sequences</taxon>
        <taxon>metagenomes</taxon>
        <taxon>ecological metagenomes</taxon>
    </lineage>
</organism>
<evidence type="ECO:0000313" key="8">
    <source>
        <dbReference type="EMBL" id="SUZ60879.1"/>
    </source>
</evidence>
<evidence type="ECO:0000259" key="7">
    <source>
        <dbReference type="Pfam" id="PF00149"/>
    </source>
</evidence>
<keyword evidence="5" id="KW-0472">Membrane</keyword>
<reference evidence="8" key="1">
    <citation type="submission" date="2018-05" db="EMBL/GenBank/DDBJ databases">
        <authorList>
            <person name="Lanie J.A."/>
            <person name="Ng W.-L."/>
            <person name="Kazmierczak K.M."/>
            <person name="Andrzejewski T.M."/>
            <person name="Davidsen T.M."/>
            <person name="Wayne K.J."/>
            <person name="Tettelin H."/>
            <person name="Glass J.I."/>
            <person name="Rusch D."/>
            <person name="Podicherti R."/>
            <person name="Tsui H.-C.T."/>
            <person name="Winkler M.E."/>
        </authorList>
    </citation>
    <scope>NUCLEOTIDE SEQUENCE</scope>
</reference>
<evidence type="ECO:0000256" key="5">
    <source>
        <dbReference type="ARBA" id="ARBA00023136"/>
    </source>
</evidence>
<name>A0A381P3I7_9ZZZZ</name>
<dbReference type="InterPro" id="IPR029052">
    <property type="entry name" value="Metallo-depent_PP-like"/>
</dbReference>
<keyword evidence="6" id="KW-0464">Manganese</keyword>
<dbReference type="InterPro" id="IPR004843">
    <property type="entry name" value="Calcineurin-like_PHP"/>
</dbReference>
<feature type="domain" description="Calcineurin-like phosphoesterase" evidence="7">
    <location>
        <begin position="14"/>
        <end position="210"/>
    </location>
</feature>
<keyword evidence="4" id="KW-0378">Hydrolase</keyword>
<keyword evidence="2" id="KW-0997">Cell inner membrane</keyword>
<gene>
    <name evidence="8" type="ORF">METZ01_LOCUS13733</name>
</gene>
<dbReference type="GO" id="GO:0046872">
    <property type="term" value="F:metal ion binding"/>
    <property type="evidence" value="ECO:0007669"/>
    <property type="project" value="UniProtKB-KW"/>
</dbReference>
<proteinExistence type="predicted"/>
<dbReference type="AlphaFoldDB" id="A0A381P3I7"/>
<protein>
    <recommendedName>
        <fullName evidence="7">Calcineurin-like phosphoesterase domain-containing protein</fullName>
    </recommendedName>
</protein>
<keyword evidence="1" id="KW-1003">Cell membrane</keyword>
<dbReference type="GO" id="GO:0008758">
    <property type="term" value="F:UDP-2,3-diacylglucosamine hydrolase activity"/>
    <property type="evidence" value="ECO:0007669"/>
    <property type="project" value="TreeGrafter"/>
</dbReference>
<accession>A0A381P3I7</accession>
<dbReference type="Gene3D" id="3.60.21.10">
    <property type="match status" value="1"/>
</dbReference>
<dbReference type="PANTHER" id="PTHR34990">
    <property type="entry name" value="UDP-2,3-DIACYLGLUCOSAMINE HYDROLASE-RELATED"/>
    <property type="match status" value="1"/>
</dbReference>
<dbReference type="PANTHER" id="PTHR34990:SF1">
    <property type="entry name" value="UDP-2,3-DIACYLGLUCOSAMINE HYDROLASE"/>
    <property type="match status" value="1"/>
</dbReference>